<evidence type="ECO:0000313" key="1">
    <source>
        <dbReference type="EMBL" id="KAG5668879.1"/>
    </source>
</evidence>
<proteinExistence type="predicted"/>
<dbReference type="Proteomes" id="UP001107558">
    <property type="component" value="Chromosome 4"/>
</dbReference>
<sequence>METEEIIEKLGLNYRTDWKWQIVMTSAAKREGIDEALKCIHMCLIFKIQTTPYHISDSIRSLLPKKNFINQNKKSIFADKN</sequence>
<organism evidence="1 2">
    <name type="scientific">Polypedilum vanderplanki</name>
    <name type="common">Sleeping chironomid midge</name>
    <dbReference type="NCBI Taxonomy" id="319348"/>
    <lineage>
        <taxon>Eukaryota</taxon>
        <taxon>Metazoa</taxon>
        <taxon>Ecdysozoa</taxon>
        <taxon>Arthropoda</taxon>
        <taxon>Hexapoda</taxon>
        <taxon>Insecta</taxon>
        <taxon>Pterygota</taxon>
        <taxon>Neoptera</taxon>
        <taxon>Endopterygota</taxon>
        <taxon>Diptera</taxon>
        <taxon>Nematocera</taxon>
        <taxon>Chironomoidea</taxon>
        <taxon>Chironomidae</taxon>
        <taxon>Chironominae</taxon>
        <taxon>Polypedilum</taxon>
        <taxon>Polypedilum</taxon>
    </lineage>
</organism>
<dbReference type="EMBL" id="JADBJN010000004">
    <property type="protein sequence ID" value="KAG5668879.1"/>
    <property type="molecule type" value="Genomic_DNA"/>
</dbReference>
<protein>
    <submittedName>
        <fullName evidence="1">Uncharacterized protein</fullName>
    </submittedName>
</protein>
<gene>
    <name evidence="1" type="ORF">PVAND_016799</name>
</gene>
<comment type="caution">
    <text evidence="1">The sequence shown here is derived from an EMBL/GenBank/DDBJ whole genome shotgun (WGS) entry which is preliminary data.</text>
</comment>
<accession>A0A9J6BH22</accession>
<dbReference type="InterPro" id="IPR027417">
    <property type="entry name" value="P-loop_NTPase"/>
</dbReference>
<keyword evidence="2" id="KW-1185">Reference proteome</keyword>
<dbReference type="Gene3D" id="3.40.50.300">
    <property type="entry name" value="P-loop containing nucleotide triphosphate hydrolases"/>
    <property type="match status" value="1"/>
</dbReference>
<name>A0A9J6BH22_POLVA</name>
<reference evidence="1" key="1">
    <citation type="submission" date="2021-03" db="EMBL/GenBank/DDBJ databases">
        <title>Chromosome level genome of the anhydrobiotic midge Polypedilum vanderplanki.</title>
        <authorList>
            <person name="Yoshida Y."/>
            <person name="Kikawada T."/>
            <person name="Gusev O."/>
        </authorList>
    </citation>
    <scope>NUCLEOTIDE SEQUENCE</scope>
    <source>
        <strain evidence="1">NIAS01</strain>
        <tissue evidence="1">Whole body or cell culture</tissue>
    </source>
</reference>
<evidence type="ECO:0000313" key="2">
    <source>
        <dbReference type="Proteomes" id="UP001107558"/>
    </source>
</evidence>
<dbReference type="AlphaFoldDB" id="A0A9J6BH22"/>